<organism evidence="2 3">
    <name type="scientific">Trifolium medium</name>
    <dbReference type="NCBI Taxonomy" id="97028"/>
    <lineage>
        <taxon>Eukaryota</taxon>
        <taxon>Viridiplantae</taxon>
        <taxon>Streptophyta</taxon>
        <taxon>Embryophyta</taxon>
        <taxon>Tracheophyta</taxon>
        <taxon>Spermatophyta</taxon>
        <taxon>Magnoliopsida</taxon>
        <taxon>eudicotyledons</taxon>
        <taxon>Gunneridae</taxon>
        <taxon>Pentapetalae</taxon>
        <taxon>rosids</taxon>
        <taxon>fabids</taxon>
        <taxon>Fabales</taxon>
        <taxon>Fabaceae</taxon>
        <taxon>Papilionoideae</taxon>
        <taxon>50 kb inversion clade</taxon>
        <taxon>NPAAA clade</taxon>
        <taxon>Hologalegina</taxon>
        <taxon>IRL clade</taxon>
        <taxon>Trifolieae</taxon>
        <taxon>Trifolium</taxon>
    </lineage>
</organism>
<keyword evidence="3" id="KW-1185">Reference proteome</keyword>
<evidence type="ECO:0000313" key="2">
    <source>
        <dbReference type="EMBL" id="MCH85317.1"/>
    </source>
</evidence>
<dbReference type="CDD" id="cd06222">
    <property type="entry name" value="RNase_H_like"/>
    <property type="match status" value="1"/>
</dbReference>
<accession>A0A392MCS2</accession>
<dbReference type="Gene3D" id="3.30.420.10">
    <property type="entry name" value="Ribonuclease H-like superfamily/Ribonuclease H"/>
    <property type="match status" value="1"/>
</dbReference>
<reference evidence="2 3" key="1">
    <citation type="journal article" date="2018" name="Front. Plant Sci.">
        <title>Red Clover (Trifolium pratense) and Zigzag Clover (T. medium) - A Picture of Genomic Similarities and Differences.</title>
        <authorList>
            <person name="Dluhosova J."/>
            <person name="Istvanek J."/>
            <person name="Nedelnik J."/>
            <person name="Repkova J."/>
        </authorList>
    </citation>
    <scope>NUCLEOTIDE SEQUENCE [LARGE SCALE GENOMIC DNA]</scope>
    <source>
        <strain evidence="3">cv. 10/8</strain>
        <tissue evidence="2">Leaf</tissue>
    </source>
</reference>
<evidence type="ECO:0000313" key="3">
    <source>
        <dbReference type="Proteomes" id="UP000265520"/>
    </source>
</evidence>
<dbReference type="SUPFAM" id="SSF53098">
    <property type="entry name" value="Ribonuclease H-like"/>
    <property type="match status" value="1"/>
</dbReference>
<protein>
    <submittedName>
        <fullName evidence="2">Ribonuclease H protein</fullName>
    </submittedName>
</protein>
<comment type="caution">
    <text evidence="2">The sequence shown here is derived from an EMBL/GenBank/DDBJ whole genome shotgun (WGS) entry which is preliminary data.</text>
</comment>
<feature type="domain" description="RNase H type-1" evidence="1">
    <location>
        <begin position="11"/>
        <end position="96"/>
    </location>
</feature>
<dbReference type="Pfam" id="PF13456">
    <property type="entry name" value="RVT_3"/>
    <property type="match status" value="1"/>
</dbReference>
<dbReference type="InterPro" id="IPR002156">
    <property type="entry name" value="RNaseH_domain"/>
</dbReference>
<dbReference type="InterPro" id="IPR012337">
    <property type="entry name" value="RNaseH-like_sf"/>
</dbReference>
<feature type="non-terminal residue" evidence="2">
    <location>
        <position position="1"/>
    </location>
</feature>
<name>A0A392MCS2_9FABA</name>
<gene>
    <name evidence="2" type="ORF">A2U01_0006161</name>
</gene>
<sequence length="129" mass="14552">WVRAFAGNIGFSNILHAELLTMYHGLNLAWELDIKDMICYSDSKTAINLIEKPINEWHHFAAILHNIKDLLAMDWRVTVVHTLREGNACADYLAKLGARNVEVFSLLATLPVGIKLFLLADASGSWFTR</sequence>
<dbReference type="Proteomes" id="UP000265520">
    <property type="component" value="Unassembled WGS sequence"/>
</dbReference>
<dbReference type="GO" id="GO:0003676">
    <property type="term" value="F:nucleic acid binding"/>
    <property type="evidence" value="ECO:0007669"/>
    <property type="project" value="InterPro"/>
</dbReference>
<proteinExistence type="predicted"/>
<dbReference type="PANTHER" id="PTHR34023:SF5">
    <property type="entry name" value="RNASE H TYPE-1 DOMAIN-CONTAINING PROTEIN"/>
    <property type="match status" value="1"/>
</dbReference>
<dbReference type="AlphaFoldDB" id="A0A392MCS2"/>
<dbReference type="PANTHER" id="PTHR34023">
    <property type="entry name" value="RNASE H DOMAIN-CONTAINING PROTEIN"/>
    <property type="match status" value="1"/>
</dbReference>
<dbReference type="EMBL" id="LXQA010008278">
    <property type="protein sequence ID" value="MCH85317.1"/>
    <property type="molecule type" value="Genomic_DNA"/>
</dbReference>
<dbReference type="InterPro" id="IPR036397">
    <property type="entry name" value="RNaseH_sf"/>
</dbReference>
<dbReference type="GO" id="GO:0004523">
    <property type="term" value="F:RNA-DNA hybrid ribonuclease activity"/>
    <property type="evidence" value="ECO:0007669"/>
    <property type="project" value="InterPro"/>
</dbReference>
<evidence type="ECO:0000259" key="1">
    <source>
        <dbReference type="Pfam" id="PF13456"/>
    </source>
</evidence>
<dbReference type="InterPro" id="IPR044730">
    <property type="entry name" value="RNase_H-like_dom_plant"/>
</dbReference>